<feature type="domain" description="RING-type" evidence="2">
    <location>
        <begin position="140"/>
        <end position="182"/>
    </location>
</feature>
<gene>
    <name evidence="3" type="ORF">KC19_7G007100</name>
</gene>
<dbReference type="InterPro" id="IPR033276">
    <property type="entry name" value="BB"/>
</dbReference>
<dbReference type="SUPFAM" id="SSF57850">
    <property type="entry name" value="RING/U-box"/>
    <property type="match status" value="1"/>
</dbReference>
<keyword evidence="1" id="KW-0862">Zinc</keyword>
<evidence type="ECO:0000259" key="2">
    <source>
        <dbReference type="PROSITE" id="PS50089"/>
    </source>
</evidence>
<evidence type="ECO:0000256" key="1">
    <source>
        <dbReference type="PROSITE-ProRule" id="PRU00175"/>
    </source>
</evidence>
<proteinExistence type="predicted"/>
<dbReference type="Pfam" id="PF13639">
    <property type="entry name" value="zf-RING_2"/>
    <property type="match status" value="1"/>
</dbReference>
<dbReference type="PANTHER" id="PTHR46400:SF5">
    <property type="entry name" value="RING-TYPE DOMAIN-CONTAINING PROTEIN"/>
    <property type="match status" value="1"/>
</dbReference>
<dbReference type="PANTHER" id="PTHR46400">
    <property type="entry name" value="RING/U-BOX SUPERFAMILY PROTEIN"/>
    <property type="match status" value="1"/>
</dbReference>
<evidence type="ECO:0000313" key="4">
    <source>
        <dbReference type="Proteomes" id="UP000822688"/>
    </source>
</evidence>
<accession>A0A8T0H1B7</accession>
<organism evidence="3 4">
    <name type="scientific">Ceratodon purpureus</name>
    <name type="common">Fire moss</name>
    <name type="synonym">Dicranum purpureum</name>
    <dbReference type="NCBI Taxonomy" id="3225"/>
    <lineage>
        <taxon>Eukaryota</taxon>
        <taxon>Viridiplantae</taxon>
        <taxon>Streptophyta</taxon>
        <taxon>Embryophyta</taxon>
        <taxon>Bryophyta</taxon>
        <taxon>Bryophytina</taxon>
        <taxon>Bryopsida</taxon>
        <taxon>Dicranidae</taxon>
        <taxon>Pseudoditrichales</taxon>
        <taxon>Ditrichaceae</taxon>
        <taxon>Ceratodon</taxon>
    </lineage>
</organism>
<dbReference type="InterPro" id="IPR013083">
    <property type="entry name" value="Znf_RING/FYVE/PHD"/>
</dbReference>
<dbReference type="GO" id="GO:0046621">
    <property type="term" value="P:negative regulation of organ growth"/>
    <property type="evidence" value="ECO:0007669"/>
    <property type="project" value="InterPro"/>
</dbReference>
<dbReference type="Proteomes" id="UP000822688">
    <property type="component" value="Chromosome 7"/>
</dbReference>
<dbReference type="GO" id="GO:0016567">
    <property type="term" value="P:protein ubiquitination"/>
    <property type="evidence" value="ECO:0007669"/>
    <property type="project" value="InterPro"/>
</dbReference>
<dbReference type="GO" id="GO:0008270">
    <property type="term" value="F:zinc ion binding"/>
    <property type="evidence" value="ECO:0007669"/>
    <property type="project" value="UniProtKB-KW"/>
</dbReference>
<comment type="caution">
    <text evidence="3">The sequence shown here is derived from an EMBL/GenBank/DDBJ whole genome shotgun (WGS) entry which is preliminary data.</text>
</comment>
<dbReference type="Gene3D" id="3.30.40.10">
    <property type="entry name" value="Zinc/RING finger domain, C3HC4 (zinc finger)"/>
    <property type="match status" value="1"/>
</dbReference>
<keyword evidence="1" id="KW-0863">Zinc-finger</keyword>
<dbReference type="PROSITE" id="PS50089">
    <property type="entry name" value="ZF_RING_2"/>
    <property type="match status" value="1"/>
</dbReference>
<name>A0A8T0H1B7_CERPU</name>
<keyword evidence="1" id="KW-0479">Metal-binding</keyword>
<keyword evidence="4" id="KW-1185">Reference proteome</keyword>
<dbReference type="GO" id="GO:0004842">
    <property type="term" value="F:ubiquitin-protein transferase activity"/>
    <property type="evidence" value="ECO:0007669"/>
    <property type="project" value="InterPro"/>
</dbReference>
<sequence length="196" mass="21221">MEHIQVNAPDGSVRKFRHGVKSEDILTTLRATYGVGDLTDSEGYDILYSDDVLDAGLYTYIPIPSSAAARSFFIAEQNAIAHDAQIGTSHLSVTANMTYESLVQLENVRCVASATVVAALPVCSFEKEQAASFDQASEVCIICQDHYEPGDSQVKLPCQHAFHEACGAEWLLNYSKLCPLCKQDITDAATIASSPV</sequence>
<reference evidence="3" key="1">
    <citation type="submission" date="2020-06" db="EMBL/GenBank/DDBJ databases">
        <title>WGS assembly of Ceratodon purpureus strain R40.</title>
        <authorList>
            <person name="Carey S.B."/>
            <person name="Jenkins J."/>
            <person name="Shu S."/>
            <person name="Lovell J.T."/>
            <person name="Sreedasyam A."/>
            <person name="Maumus F."/>
            <person name="Tiley G.P."/>
            <person name="Fernandez-Pozo N."/>
            <person name="Barry K."/>
            <person name="Chen C."/>
            <person name="Wang M."/>
            <person name="Lipzen A."/>
            <person name="Daum C."/>
            <person name="Saski C.A."/>
            <person name="Payton A.C."/>
            <person name="Mcbreen J.C."/>
            <person name="Conrad R.E."/>
            <person name="Kollar L.M."/>
            <person name="Olsson S."/>
            <person name="Huttunen S."/>
            <person name="Landis J.B."/>
            <person name="Wickett N.J."/>
            <person name="Johnson M.G."/>
            <person name="Rensing S.A."/>
            <person name="Grimwood J."/>
            <person name="Schmutz J."/>
            <person name="Mcdaniel S.F."/>
        </authorList>
    </citation>
    <scope>NUCLEOTIDE SEQUENCE</scope>
    <source>
        <strain evidence="3">R40</strain>
    </source>
</reference>
<dbReference type="InterPro" id="IPR001841">
    <property type="entry name" value="Znf_RING"/>
</dbReference>
<evidence type="ECO:0000313" key="3">
    <source>
        <dbReference type="EMBL" id="KAG0565686.1"/>
    </source>
</evidence>
<dbReference type="AlphaFoldDB" id="A0A8T0H1B7"/>
<protein>
    <recommendedName>
        <fullName evidence="2">RING-type domain-containing protein</fullName>
    </recommendedName>
</protein>
<dbReference type="EMBL" id="CM026428">
    <property type="protein sequence ID" value="KAG0565686.1"/>
    <property type="molecule type" value="Genomic_DNA"/>
</dbReference>
<dbReference type="SMART" id="SM00184">
    <property type="entry name" value="RING"/>
    <property type="match status" value="1"/>
</dbReference>